<protein>
    <submittedName>
        <fullName evidence="6">Ferredoxin-type protein NapG</fullName>
    </submittedName>
</protein>
<gene>
    <name evidence="6" type="ORF">A45J_0200</name>
</gene>
<dbReference type="PANTHER" id="PTHR43687:SF1">
    <property type="entry name" value="FERREDOXIN III"/>
    <property type="match status" value="1"/>
</dbReference>
<evidence type="ECO:0000256" key="3">
    <source>
        <dbReference type="ARBA" id="ARBA00023004"/>
    </source>
</evidence>
<dbReference type="InterPro" id="IPR050572">
    <property type="entry name" value="Fe-S_Ferredoxin"/>
</dbReference>
<feature type="domain" description="4Fe-4S ferredoxin-type" evidence="5">
    <location>
        <begin position="49"/>
        <end position="80"/>
    </location>
</feature>
<dbReference type="InterPro" id="IPR017900">
    <property type="entry name" value="4Fe4S_Fe_S_CS"/>
</dbReference>
<proteinExistence type="predicted"/>
<evidence type="ECO:0000313" key="6">
    <source>
        <dbReference type="EMBL" id="GER92484.1"/>
    </source>
</evidence>
<dbReference type="GO" id="GO:0046872">
    <property type="term" value="F:metal ion binding"/>
    <property type="evidence" value="ECO:0007669"/>
    <property type="project" value="UniProtKB-KW"/>
</dbReference>
<dbReference type="SUPFAM" id="SSF54862">
    <property type="entry name" value="4Fe-4S ferredoxins"/>
    <property type="match status" value="1"/>
</dbReference>
<evidence type="ECO:0000256" key="4">
    <source>
        <dbReference type="ARBA" id="ARBA00023014"/>
    </source>
</evidence>
<dbReference type="EMBL" id="BLAB01000001">
    <property type="protein sequence ID" value="GER92484.1"/>
    <property type="molecule type" value="Genomic_DNA"/>
</dbReference>
<keyword evidence="2" id="KW-0479">Metal-binding</keyword>
<keyword evidence="4" id="KW-0411">Iron-sulfur</keyword>
<dbReference type="PROSITE" id="PS00198">
    <property type="entry name" value="4FE4S_FER_1"/>
    <property type="match status" value="2"/>
</dbReference>
<dbReference type="Pfam" id="PF14697">
    <property type="entry name" value="Fer4_21"/>
    <property type="match status" value="1"/>
</dbReference>
<reference evidence="6" key="1">
    <citation type="submission" date="2019-10" db="EMBL/GenBank/DDBJ databases">
        <title>Metagenomic sequencing of thiosulfate-disproportionating enrichment culture.</title>
        <authorList>
            <person name="Umezawa K."/>
            <person name="Kojima H."/>
            <person name="Fukui M."/>
        </authorList>
    </citation>
    <scope>NUCLEOTIDE SEQUENCE</scope>
    <source>
        <strain evidence="6">45J</strain>
    </source>
</reference>
<dbReference type="SUPFAM" id="SSF46548">
    <property type="entry name" value="alpha-helical ferredoxin"/>
    <property type="match status" value="1"/>
</dbReference>
<evidence type="ECO:0000256" key="1">
    <source>
        <dbReference type="ARBA" id="ARBA00022485"/>
    </source>
</evidence>
<dbReference type="PANTHER" id="PTHR43687">
    <property type="entry name" value="ADENYLYLSULFATE REDUCTASE, BETA SUBUNIT"/>
    <property type="match status" value="1"/>
</dbReference>
<dbReference type="PROSITE" id="PS51379">
    <property type="entry name" value="4FE4S_FER_2"/>
    <property type="match status" value="4"/>
</dbReference>
<dbReference type="AlphaFoldDB" id="A0A5J4KT78"/>
<dbReference type="Gene3D" id="3.30.70.20">
    <property type="match status" value="2"/>
</dbReference>
<accession>A0A5J4KT78</accession>
<name>A0A5J4KT78_9ZZZZ</name>
<dbReference type="CDD" id="cd16373">
    <property type="entry name" value="DMSOR_beta_like"/>
    <property type="match status" value="1"/>
</dbReference>
<feature type="domain" description="4Fe-4S ferredoxin-type" evidence="5">
    <location>
        <begin position="125"/>
        <end position="156"/>
    </location>
</feature>
<keyword evidence="1" id="KW-0004">4Fe-4S</keyword>
<feature type="domain" description="4Fe-4S ferredoxin-type" evidence="5">
    <location>
        <begin position="11"/>
        <end position="41"/>
    </location>
</feature>
<sequence length="158" mass="17304">MSKKPLRPPGASKEVDFISSCIRCSKCAQVCPYKSIKIASLFDGITIMGTPVIKARDIPCYLCMKCPPVCPSGALNRKLRNKKDVRMGTARINKKECLAWQGTLCRSCYQSCPIFDEAIKMDNELRPVVDEKKCVGCGICENVCPVEPAAIVVVTGGR</sequence>
<comment type="caution">
    <text evidence="6">The sequence shown here is derived from an EMBL/GenBank/DDBJ whole genome shotgun (WGS) entry which is preliminary data.</text>
</comment>
<evidence type="ECO:0000259" key="5">
    <source>
        <dbReference type="PROSITE" id="PS51379"/>
    </source>
</evidence>
<dbReference type="Pfam" id="PF12838">
    <property type="entry name" value="Fer4_7"/>
    <property type="match status" value="1"/>
</dbReference>
<dbReference type="InterPro" id="IPR017896">
    <property type="entry name" value="4Fe4S_Fe-S-bd"/>
</dbReference>
<feature type="domain" description="4Fe-4S ferredoxin-type" evidence="5">
    <location>
        <begin position="88"/>
        <end position="124"/>
    </location>
</feature>
<dbReference type="GO" id="GO:0051539">
    <property type="term" value="F:4 iron, 4 sulfur cluster binding"/>
    <property type="evidence" value="ECO:0007669"/>
    <property type="project" value="UniProtKB-KW"/>
</dbReference>
<keyword evidence="3" id="KW-0408">Iron</keyword>
<evidence type="ECO:0000256" key="2">
    <source>
        <dbReference type="ARBA" id="ARBA00022723"/>
    </source>
</evidence>
<organism evidence="6">
    <name type="scientific">hot springs metagenome</name>
    <dbReference type="NCBI Taxonomy" id="433727"/>
    <lineage>
        <taxon>unclassified sequences</taxon>
        <taxon>metagenomes</taxon>
        <taxon>ecological metagenomes</taxon>
    </lineage>
</organism>